<dbReference type="GO" id="GO:0006633">
    <property type="term" value="P:fatty acid biosynthetic process"/>
    <property type="evidence" value="ECO:0007669"/>
    <property type="project" value="TreeGrafter"/>
</dbReference>
<evidence type="ECO:0000313" key="3">
    <source>
        <dbReference type="EMBL" id="GEN85818.1"/>
    </source>
</evidence>
<keyword evidence="4" id="KW-1185">Reference proteome</keyword>
<gene>
    <name evidence="3" type="ORF">OSO01_05570</name>
</gene>
<dbReference type="InterPro" id="IPR002347">
    <property type="entry name" value="SDR_fam"/>
</dbReference>
<dbReference type="Proteomes" id="UP000321558">
    <property type="component" value="Unassembled WGS sequence"/>
</dbReference>
<organism evidence="3 4">
    <name type="scientific">Oceanobacillus sojae</name>
    <dbReference type="NCBI Taxonomy" id="582851"/>
    <lineage>
        <taxon>Bacteria</taxon>
        <taxon>Bacillati</taxon>
        <taxon>Bacillota</taxon>
        <taxon>Bacilli</taxon>
        <taxon>Bacillales</taxon>
        <taxon>Bacillaceae</taxon>
        <taxon>Oceanobacillus</taxon>
    </lineage>
</organism>
<dbReference type="OrthoDB" id="286404at2"/>
<dbReference type="Gene3D" id="3.40.50.720">
    <property type="entry name" value="NAD(P)-binding Rossmann-like Domain"/>
    <property type="match status" value="1"/>
</dbReference>
<dbReference type="GO" id="GO:0016616">
    <property type="term" value="F:oxidoreductase activity, acting on the CH-OH group of donors, NAD or NADP as acceptor"/>
    <property type="evidence" value="ECO:0007669"/>
    <property type="project" value="TreeGrafter"/>
</dbReference>
<sequence>MNILLFDASHRISGMMTAYYQKVYALDFTDKLNGKGSLYQYINGQDPVQLITFDLLDDQDISMESWLNKNNIQFDTVINNLEHLIGNTLTETSIDEWRKSLFINLHLPFLIIKAFISYVPDDGQIIHISSTAAVSGEAGDVSYASHKSGLESFSKSLSKELSKRNIRSNVISISPKCWRKSDGARQIIQLLKETCNEHMSFLNGQVITLDNGETLS</sequence>
<accession>A0A511ZEE6</accession>
<proteinExistence type="inferred from homology"/>
<reference evidence="3 4" key="1">
    <citation type="submission" date="2019-07" db="EMBL/GenBank/DDBJ databases">
        <title>Whole genome shotgun sequence of Oceanobacillus sojae NBRC 105379.</title>
        <authorList>
            <person name="Hosoyama A."/>
            <person name="Uohara A."/>
            <person name="Ohji S."/>
            <person name="Ichikawa N."/>
        </authorList>
    </citation>
    <scope>NUCLEOTIDE SEQUENCE [LARGE SCALE GENOMIC DNA]</scope>
    <source>
        <strain evidence="3 4">NBRC 105379</strain>
    </source>
</reference>
<dbReference type="RefSeq" id="WP_147208398.1">
    <property type="nucleotide sequence ID" value="NZ_BJYM01000002.1"/>
</dbReference>
<comment type="caution">
    <text evidence="3">The sequence shown here is derived from an EMBL/GenBank/DDBJ whole genome shotgun (WGS) entry which is preliminary data.</text>
</comment>
<dbReference type="GO" id="GO:0048038">
    <property type="term" value="F:quinone binding"/>
    <property type="evidence" value="ECO:0007669"/>
    <property type="project" value="TreeGrafter"/>
</dbReference>
<dbReference type="PANTHER" id="PTHR42760:SF133">
    <property type="entry name" value="3-OXOACYL-[ACYL-CARRIER-PROTEIN] REDUCTASE"/>
    <property type="match status" value="1"/>
</dbReference>
<dbReference type="CDD" id="cd05233">
    <property type="entry name" value="SDR_c"/>
    <property type="match status" value="1"/>
</dbReference>
<dbReference type="EMBL" id="BJYM01000002">
    <property type="protein sequence ID" value="GEN85818.1"/>
    <property type="molecule type" value="Genomic_DNA"/>
</dbReference>
<protein>
    <recommendedName>
        <fullName evidence="5">Short-chain dehydrogenase</fullName>
    </recommendedName>
</protein>
<dbReference type="PANTHER" id="PTHR42760">
    <property type="entry name" value="SHORT-CHAIN DEHYDROGENASES/REDUCTASES FAMILY MEMBER"/>
    <property type="match status" value="1"/>
</dbReference>
<evidence type="ECO:0008006" key="5">
    <source>
        <dbReference type="Google" id="ProtNLM"/>
    </source>
</evidence>
<dbReference type="InterPro" id="IPR036291">
    <property type="entry name" value="NAD(P)-bd_dom_sf"/>
</dbReference>
<keyword evidence="2" id="KW-0560">Oxidoreductase</keyword>
<evidence type="ECO:0000256" key="1">
    <source>
        <dbReference type="ARBA" id="ARBA00006484"/>
    </source>
</evidence>
<evidence type="ECO:0000313" key="4">
    <source>
        <dbReference type="Proteomes" id="UP000321558"/>
    </source>
</evidence>
<dbReference type="SUPFAM" id="SSF51735">
    <property type="entry name" value="NAD(P)-binding Rossmann-fold domains"/>
    <property type="match status" value="1"/>
</dbReference>
<dbReference type="Pfam" id="PF13561">
    <property type="entry name" value="adh_short_C2"/>
    <property type="match status" value="1"/>
</dbReference>
<dbReference type="AlphaFoldDB" id="A0A511ZEE6"/>
<evidence type="ECO:0000256" key="2">
    <source>
        <dbReference type="ARBA" id="ARBA00023002"/>
    </source>
</evidence>
<name>A0A511ZEE6_9BACI</name>
<comment type="similarity">
    <text evidence="1">Belongs to the short-chain dehydrogenases/reductases (SDR) family.</text>
</comment>